<comment type="caution">
    <text evidence="2">The sequence shown here is derived from an EMBL/GenBank/DDBJ whole genome shotgun (WGS) entry which is preliminary data.</text>
</comment>
<proteinExistence type="predicted"/>
<gene>
    <name evidence="2" type="ORF">J4P68_36660</name>
</gene>
<evidence type="ECO:0000313" key="3">
    <source>
        <dbReference type="Proteomes" id="UP000692816"/>
    </source>
</evidence>
<evidence type="ECO:0000313" key="2">
    <source>
        <dbReference type="EMBL" id="MBO1434800.1"/>
    </source>
</evidence>
<reference evidence="2" key="1">
    <citation type="journal article" date="2021" name="Int. J. Syst. Evol. Microbiol.">
        <title>Bradyrhizobium septentrionale sp. nov. (sv. septentrionale) and Bradyrhizobium quebecense sp. nov. (sv. septentrionale) associated with legumes native to Canada possess rearranged symbiosis genes and numerous insertion sequences.</title>
        <authorList>
            <person name="Bromfield E.S.P."/>
            <person name="Cloutier S."/>
        </authorList>
    </citation>
    <scope>NUCLEOTIDE SEQUENCE</scope>
    <source>
        <strain evidence="2">12S5</strain>
    </source>
</reference>
<keyword evidence="1" id="KW-0812">Transmembrane</keyword>
<dbReference type="Gene3D" id="1.20.1250.20">
    <property type="entry name" value="MFS general substrate transporter like domains"/>
    <property type="match status" value="1"/>
</dbReference>
<accession>A0ABS3MTY4</accession>
<dbReference type="EMBL" id="JAGEPA010000001">
    <property type="protein sequence ID" value="MBO1434800.1"/>
    <property type="molecule type" value="Genomic_DNA"/>
</dbReference>
<sequence>MGVCVRAAIRANASGKARAAGPSGSSSRWARSASIASAALRCAGFDPHLAAVPEVARDLLATAPAATRSPAVAPVMMGLLTTGSNFGQVTGPIAVGAVVSAWGWRAACVMVVAAAILAGLAAWMLARGDHNGVSEARGLA</sequence>
<keyword evidence="1" id="KW-1133">Transmembrane helix</keyword>
<dbReference type="Proteomes" id="UP000692816">
    <property type="component" value="Unassembled WGS sequence"/>
</dbReference>
<evidence type="ECO:0000256" key="1">
    <source>
        <dbReference type="SAM" id="Phobius"/>
    </source>
</evidence>
<name>A0ABS3MTY4_9BRAD</name>
<protein>
    <recommendedName>
        <fullName evidence="4">Major facilitator superfamily (MFS) profile domain-containing protein</fullName>
    </recommendedName>
</protein>
<dbReference type="InterPro" id="IPR036259">
    <property type="entry name" value="MFS_trans_sf"/>
</dbReference>
<organism evidence="2 3">
    <name type="scientific">Bradyrhizobium quebecense</name>
    <dbReference type="NCBI Taxonomy" id="2748629"/>
    <lineage>
        <taxon>Bacteria</taxon>
        <taxon>Pseudomonadati</taxon>
        <taxon>Pseudomonadota</taxon>
        <taxon>Alphaproteobacteria</taxon>
        <taxon>Hyphomicrobiales</taxon>
        <taxon>Nitrobacteraceae</taxon>
        <taxon>Bradyrhizobium</taxon>
    </lineage>
</organism>
<keyword evidence="3" id="KW-1185">Reference proteome</keyword>
<dbReference type="SUPFAM" id="SSF103473">
    <property type="entry name" value="MFS general substrate transporter"/>
    <property type="match status" value="1"/>
</dbReference>
<keyword evidence="1" id="KW-0472">Membrane</keyword>
<dbReference type="RefSeq" id="WP_207838515.1">
    <property type="nucleotide sequence ID" value="NZ_CP088282.1"/>
</dbReference>
<feature type="transmembrane region" description="Helical" evidence="1">
    <location>
        <begin position="102"/>
        <end position="126"/>
    </location>
</feature>
<evidence type="ECO:0008006" key="4">
    <source>
        <dbReference type="Google" id="ProtNLM"/>
    </source>
</evidence>